<evidence type="ECO:0000259" key="5">
    <source>
        <dbReference type="Pfam" id="PF00171"/>
    </source>
</evidence>
<feature type="domain" description="Aldehyde dehydrogenase" evidence="5">
    <location>
        <begin position="537"/>
        <end position="756"/>
    </location>
</feature>
<dbReference type="PROSITE" id="PS00687">
    <property type="entry name" value="ALDEHYDE_DEHYDR_GLU"/>
    <property type="match status" value="1"/>
</dbReference>
<evidence type="ECO:0000256" key="2">
    <source>
        <dbReference type="PIRNR" id="PIRNR036490"/>
    </source>
</evidence>
<protein>
    <submittedName>
        <fullName evidence="6">Aldehyde dehydrogenase family protein</fullName>
    </submittedName>
</protein>
<dbReference type="SUPFAM" id="SSF53720">
    <property type="entry name" value="ALDH-like"/>
    <property type="match status" value="2"/>
</dbReference>
<dbReference type="InterPro" id="IPR016161">
    <property type="entry name" value="Ald_DH/histidinol_DH"/>
</dbReference>
<dbReference type="EMBL" id="JAVIIP010000002">
    <property type="protein sequence ID" value="MDX8536633.1"/>
    <property type="molecule type" value="Genomic_DNA"/>
</dbReference>
<evidence type="ECO:0000313" key="6">
    <source>
        <dbReference type="EMBL" id="MDX8536633.1"/>
    </source>
</evidence>
<dbReference type="PIRSF" id="PIRSF036490">
    <property type="entry name" value="Aldedh_dupl"/>
    <property type="match status" value="1"/>
</dbReference>
<evidence type="ECO:0000256" key="3">
    <source>
        <dbReference type="PROSITE-ProRule" id="PRU10007"/>
    </source>
</evidence>
<evidence type="ECO:0000313" key="7">
    <source>
        <dbReference type="Proteomes" id="UP001276564"/>
    </source>
</evidence>
<feature type="active site" evidence="3">
    <location>
        <position position="266"/>
    </location>
</feature>
<comment type="caution">
    <text evidence="6">The sequence shown here is derived from an EMBL/GenBank/DDBJ whole genome shotgun (WGS) entry which is preliminary data.</text>
</comment>
<dbReference type="PANTHER" id="PTHR11699">
    <property type="entry name" value="ALDEHYDE DEHYDROGENASE-RELATED"/>
    <property type="match status" value="1"/>
</dbReference>
<sequence length="791" mass="83931">MNILERYHAMEYGPAPEARNEADAWLAARDFSKALFIGGEWKAAAGGKTFETSEPSSGKLLAKLSDAGAADIDAAVAAAAKALPKWSACSGYQRAKVLYAIGRAMQRHQRLFAVLESIDNGKPIRESRDIDVPLAIRHFIHHAGWAQALDRDFPDHKGVGVVGQIIPWNFPLLMLAWKIAPALAAGCSVVLKPAEFTPLTAVLFAEICERAGVPKGVVNIVQGGPEAGAAIVNHPGIQKIAFTGSSEVGKIIRKATAGSGKKLSLELGGKSAFIVFEDADLDSAVEGLVDGIWFNQGQVCCAGSRLLVQEGVADAFIAKVKVRMSRLRLGSPLDKNTDIGPLVDRSQLDRVKGLVAEGAKQGAVCWQPDAALPSSGYYHLPTLATGVSPANILAQEEVFGPVLAVMSFRNTEEAIELANNTRYGLAASVWSENVNLALYVAPQLKAGVVWVNGTNMFDAACGFGGYRESGFGREGGREGMYEYLAAKLPLGPVIKAAAAASAQPVEQADGTVIDRTAKLFIGGKQVRPDGNYSLAIATAKGRLAGEVGLGNRKDIRDAVSAARACKAWPEATAFNRSQVLYYLAENLSGRADEFAARLVQLTGVTAKAAREEVEQSIERLFLYAGLTDKFEGRVHQPPARAVTLALHEPVGVVGVVASDNQPLLGFISLVAPALAMGNTVVAVPSERYPLLATDLYQVIEYSDIPAGAINIVTGRGAELAGVLAKHDDVDGLWVFADAETCAKAEADSIGNLKRVWSGNGRGLDWASDDAAGEAFLRRAIEVKNVWVPYGD</sequence>
<keyword evidence="1 4" id="KW-0560">Oxidoreductase</keyword>
<evidence type="ECO:0000256" key="1">
    <source>
        <dbReference type="ARBA" id="ARBA00023002"/>
    </source>
</evidence>
<evidence type="ECO:0000256" key="4">
    <source>
        <dbReference type="RuleBase" id="RU003345"/>
    </source>
</evidence>
<comment type="similarity">
    <text evidence="2 4">Belongs to the aldehyde dehydrogenase family.</text>
</comment>
<dbReference type="InterPro" id="IPR015590">
    <property type="entry name" value="Aldehyde_DH_dom"/>
</dbReference>
<dbReference type="Proteomes" id="UP001276564">
    <property type="component" value="Unassembled WGS sequence"/>
</dbReference>
<dbReference type="InterPro" id="IPR011408">
    <property type="entry name" value="Aldehyde_DH"/>
</dbReference>
<proteinExistence type="inferred from homology"/>
<dbReference type="CDD" id="cd07111">
    <property type="entry name" value="ALDH_F16"/>
    <property type="match status" value="1"/>
</dbReference>
<reference evidence="6 7" key="1">
    <citation type="submission" date="2023-08" db="EMBL/GenBank/DDBJ databases">
        <title>Implementing the SeqCode for naming new Mesorhizobium species isolated from Vachellia karroo root nodules.</title>
        <authorList>
            <person name="Van Lill M."/>
        </authorList>
    </citation>
    <scope>NUCLEOTIDE SEQUENCE [LARGE SCALE GENOMIC DNA]</scope>
    <source>
        <strain evidence="6 7">VK4B</strain>
    </source>
</reference>
<dbReference type="RefSeq" id="WP_320319666.1">
    <property type="nucleotide sequence ID" value="NZ_JAVIIP010000002.1"/>
</dbReference>
<dbReference type="InterPro" id="IPR029510">
    <property type="entry name" value="Ald_DH_CS_GLU"/>
</dbReference>
<gene>
    <name evidence="6" type="ORF">RFM23_03245</name>
</gene>
<organism evidence="6 7">
    <name type="scientific">Mesorhizobium abyssinicae</name>
    <dbReference type="NCBI Taxonomy" id="1209958"/>
    <lineage>
        <taxon>Bacteria</taxon>
        <taxon>Pseudomonadati</taxon>
        <taxon>Pseudomonadota</taxon>
        <taxon>Alphaproteobacteria</taxon>
        <taxon>Hyphomicrobiales</taxon>
        <taxon>Phyllobacteriaceae</taxon>
        <taxon>Mesorhizobium</taxon>
    </lineage>
</organism>
<accession>A0ABU5AH83</accession>
<dbReference type="Gene3D" id="3.40.605.10">
    <property type="entry name" value="Aldehyde Dehydrogenase, Chain A, domain 1"/>
    <property type="match status" value="2"/>
</dbReference>
<dbReference type="InterPro" id="IPR016162">
    <property type="entry name" value="Ald_DH_N"/>
</dbReference>
<keyword evidence="7" id="KW-1185">Reference proteome</keyword>
<dbReference type="Gene3D" id="3.40.309.10">
    <property type="entry name" value="Aldehyde Dehydrogenase, Chain A, domain 2"/>
    <property type="match status" value="1"/>
</dbReference>
<feature type="domain" description="Aldehyde dehydrogenase" evidence="5">
    <location>
        <begin position="41"/>
        <end position="487"/>
    </location>
</feature>
<name>A0ABU5AH83_9HYPH</name>
<dbReference type="Pfam" id="PF00171">
    <property type="entry name" value="Aldedh"/>
    <property type="match status" value="2"/>
</dbReference>
<dbReference type="InterPro" id="IPR016163">
    <property type="entry name" value="Ald_DH_C"/>
</dbReference>